<comment type="caution">
    <text evidence="1">The sequence shown here is derived from an EMBL/GenBank/DDBJ whole genome shotgun (WGS) entry which is preliminary data.</text>
</comment>
<dbReference type="EMBL" id="MU129424">
    <property type="protein sequence ID" value="KAF9503173.1"/>
    <property type="molecule type" value="Genomic_DNA"/>
</dbReference>
<sequence>MWTAVKKQFYTLALIDALMKELPSHWLLQFGTSIFHTYGHQWVCQLWYHPQKGDIWELSDGEGCEQLWAYLRKLIPGLQVTGYHRRLFILDLQIEQCNREEAISLRK</sequence>
<dbReference type="AlphaFoldDB" id="A0A9P6ACF9"/>
<name>A0A9P6ACF9_9AGAM</name>
<accession>A0A9P6ACF9</accession>
<reference evidence="1" key="1">
    <citation type="journal article" date="2020" name="Nat. Commun.">
        <title>Large-scale genome sequencing of mycorrhizal fungi provides insights into the early evolution of symbiotic traits.</title>
        <authorList>
            <person name="Miyauchi S."/>
            <person name="Kiss E."/>
            <person name="Kuo A."/>
            <person name="Drula E."/>
            <person name="Kohler A."/>
            <person name="Sanchez-Garcia M."/>
            <person name="Morin E."/>
            <person name="Andreopoulos B."/>
            <person name="Barry K.W."/>
            <person name="Bonito G."/>
            <person name="Buee M."/>
            <person name="Carver A."/>
            <person name="Chen C."/>
            <person name="Cichocki N."/>
            <person name="Clum A."/>
            <person name="Culley D."/>
            <person name="Crous P.W."/>
            <person name="Fauchery L."/>
            <person name="Girlanda M."/>
            <person name="Hayes R.D."/>
            <person name="Keri Z."/>
            <person name="LaButti K."/>
            <person name="Lipzen A."/>
            <person name="Lombard V."/>
            <person name="Magnuson J."/>
            <person name="Maillard F."/>
            <person name="Murat C."/>
            <person name="Nolan M."/>
            <person name="Ohm R.A."/>
            <person name="Pangilinan J."/>
            <person name="Pereira M.F."/>
            <person name="Perotto S."/>
            <person name="Peter M."/>
            <person name="Pfister S."/>
            <person name="Riley R."/>
            <person name="Sitrit Y."/>
            <person name="Stielow J.B."/>
            <person name="Szollosi G."/>
            <person name="Zifcakova L."/>
            <person name="Stursova M."/>
            <person name="Spatafora J.W."/>
            <person name="Tedersoo L."/>
            <person name="Vaario L.M."/>
            <person name="Yamada A."/>
            <person name="Yan M."/>
            <person name="Wang P."/>
            <person name="Xu J."/>
            <person name="Bruns T."/>
            <person name="Baldrian P."/>
            <person name="Vilgalys R."/>
            <person name="Dunand C."/>
            <person name="Henrissat B."/>
            <person name="Grigoriev I.V."/>
            <person name="Hibbett D."/>
            <person name="Nagy L.G."/>
            <person name="Martin F.M."/>
        </authorList>
    </citation>
    <scope>NUCLEOTIDE SEQUENCE</scope>
    <source>
        <strain evidence="1">UP504</strain>
    </source>
</reference>
<keyword evidence="2" id="KW-1185">Reference proteome</keyword>
<organism evidence="1 2">
    <name type="scientific">Hydnum rufescens UP504</name>
    <dbReference type="NCBI Taxonomy" id="1448309"/>
    <lineage>
        <taxon>Eukaryota</taxon>
        <taxon>Fungi</taxon>
        <taxon>Dikarya</taxon>
        <taxon>Basidiomycota</taxon>
        <taxon>Agaricomycotina</taxon>
        <taxon>Agaricomycetes</taxon>
        <taxon>Cantharellales</taxon>
        <taxon>Hydnaceae</taxon>
        <taxon>Hydnum</taxon>
    </lineage>
</organism>
<gene>
    <name evidence="1" type="ORF">BS47DRAFT_1369735</name>
</gene>
<evidence type="ECO:0000313" key="2">
    <source>
        <dbReference type="Proteomes" id="UP000886523"/>
    </source>
</evidence>
<dbReference type="Proteomes" id="UP000886523">
    <property type="component" value="Unassembled WGS sequence"/>
</dbReference>
<protein>
    <submittedName>
        <fullName evidence="1">Uncharacterized protein</fullName>
    </submittedName>
</protein>
<dbReference type="InterPro" id="IPR040521">
    <property type="entry name" value="KDZ"/>
</dbReference>
<dbReference type="OrthoDB" id="2505730at2759"/>
<dbReference type="Pfam" id="PF18758">
    <property type="entry name" value="KDZ"/>
    <property type="match status" value="1"/>
</dbReference>
<dbReference type="PANTHER" id="PTHR33096">
    <property type="entry name" value="CXC2 DOMAIN-CONTAINING PROTEIN"/>
    <property type="match status" value="1"/>
</dbReference>
<evidence type="ECO:0000313" key="1">
    <source>
        <dbReference type="EMBL" id="KAF9503173.1"/>
    </source>
</evidence>
<dbReference type="PANTHER" id="PTHR33096:SF1">
    <property type="entry name" value="CXC1-LIKE CYSTEINE CLUSTER ASSOCIATED WITH KDZ TRANSPOSASES DOMAIN-CONTAINING PROTEIN"/>
    <property type="match status" value="1"/>
</dbReference>
<proteinExistence type="predicted"/>